<sequence>MNTDHTRPFTTNREEPAGLGWVGLAAVVAGGFLLSSATAWPGYAALVPTLGSAAVIVSGFSSSPMGPGAVLSLRPMVWVGGLSYSLYLWHWPLLVSAESYWDGLSLKRGLAVAAFSVIPAYLSYRFIENPIRFSTKLSVSNPLSLSMGANFSAIGVVAGLVLVLAVPASSGTGADGGAAAPGAAVLHEKPAAGQPRPGTVASLKDVEGFVPDISRVTEDLAPMAEEDECQAGLDSSEPIRCEYGDPDGKQTILVVGDSKILQWQTVLDELAKENGWKMVSYTKSACAFSSGVQLAKGKIYTSCADWNSKVRDIALDMKPDLVLTTSRIDQALEDPDDLESLSHKGMTDALAASWQELDDHGIPVLAILDNPSPGIEVYKCAAEHMDDLAACTFDKQEGVESSSVDEFRAAAKKVPSVRIIDFREAICPEKTCVPVIGGVFIYRQTSHVTDTYTRTMKPDVEKVLVPAVEKMTR</sequence>
<keyword evidence="1" id="KW-1133">Transmembrane helix</keyword>
<feature type="transmembrane region" description="Helical" evidence="1">
    <location>
        <begin position="72"/>
        <end position="89"/>
    </location>
</feature>
<protein>
    <submittedName>
        <fullName evidence="3">Putative regulatory protein</fullName>
    </submittedName>
</protein>
<reference evidence="3" key="1">
    <citation type="journal article" date="2002" name="Appl. Environ. Microbiol.">
        <title>Plasmid-borne genes code for an angular dioxygenase involved in dibenzofuran degradation by Terrabacter sp. strain YK3.</title>
        <authorList>
            <person name="Iida T."/>
            <person name="Mukouzaka Y."/>
            <person name="Nakamura K."/>
            <person name="Kudo T."/>
        </authorList>
    </citation>
    <scope>NUCLEOTIDE SEQUENCE</scope>
    <source>
        <strain evidence="3">YK3</strain>
        <plasmid evidence="3">pYK3</plasmid>
    </source>
</reference>
<dbReference type="GO" id="GO:0009103">
    <property type="term" value="P:lipopolysaccharide biosynthetic process"/>
    <property type="evidence" value="ECO:0007669"/>
    <property type="project" value="TreeGrafter"/>
</dbReference>
<dbReference type="PANTHER" id="PTHR23028:SF53">
    <property type="entry name" value="ACYL_TRANSF_3 DOMAIN-CONTAINING PROTEIN"/>
    <property type="match status" value="1"/>
</dbReference>
<evidence type="ECO:0000256" key="1">
    <source>
        <dbReference type="SAM" id="Phobius"/>
    </source>
</evidence>
<feature type="transmembrane region" description="Helical" evidence="1">
    <location>
        <begin position="40"/>
        <end position="60"/>
    </location>
</feature>
<reference evidence="3" key="2">
    <citation type="journal article" date="2009" name="J. Bacteriol.">
        <title>The GAF-like-domain-containing transcriptional regulator DfdR is a sensor protein for dibenzofuran and several hydrophobic aromatic compounds.</title>
        <authorList>
            <person name="Iida T."/>
            <person name="Waki T."/>
            <person name="Nakamura K."/>
            <person name="Mukouzaka Y."/>
            <person name="Kudo T."/>
        </authorList>
    </citation>
    <scope>NUCLEOTIDE SEQUENCE</scope>
    <source>
        <strain evidence="3">YK3</strain>
        <plasmid evidence="3">pYK3</plasmid>
    </source>
</reference>
<dbReference type="GO" id="GO:0016020">
    <property type="term" value="C:membrane"/>
    <property type="evidence" value="ECO:0007669"/>
    <property type="project" value="TreeGrafter"/>
</dbReference>
<dbReference type="AlphaFoldDB" id="B6EUK5"/>
<evidence type="ECO:0000313" key="3">
    <source>
        <dbReference type="EMBL" id="BAG80719.1"/>
    </source>
</evidence>
<feature type="transmembrane region" description="Helical" evidence="1">
    <location>
        <begin position="148"/>
        <end position="166"/>
    </location>
</feature>
<keyword evidence="3" id="KW-0614">Plasmid</keyword>
<dbReference type="PANTHER" id="PTHR23028">
    <property type="entry name" value="ACETYLTRANSFERASE"/>
    <property type="match status" value="1"/>
</dbReference>
<dbReference type="InterPro" id="IPR050879">
    <property type="entry name" value="Acyltransferase_3"/>
</dbReference>
<evidence type="ECO:0000259" key="2">
    <source>
        <dbReference type="Pfam" id="PF19040"/>
    </source>
</evidence>
<dbReference type="InterPro" id="IPR043968">
    <property type="entry name" value="SGNH"/>
</dbReference>
<feature type="domain" description="SGNH" evidence="2">
    <location>
        <begin position="237"/>
        <end position="461"/>
    </location>
</feature>
<dbReference type="Pfam" id="PF19040">
    <property type="entry name" value="SGNH"/>
    <property type="match status" value="1"/>
</dbReference>
<feature type="transmembrane region" description="Helical" evidence="1">
    <location>
        <begin position="109"/>
        <end position="127"/>
    </location>
</feature>
<geneLocation type="plasmid" evidence="3">
    <name>pYK3</name>
</geneLocation>
<organism evidence="3">
    <name type="scientific">Terrabacter sp. YK3</name>
    <dbReference type="NCBI Taxonomy" id="169538"/>
    <lineage>
        <taxon>Bacteria</taxon>
        <taxon>Bacillati</taxon>
        <taxon>Actinomycetota</taxon>
        <taxon>Actinomycetes</taxon>
        <taxon>Micrococcales</taxon>
        <taxon>Intrasporangiaceae</taxon>
        <taxon>Terrabacter</taxon>
    </lineage>
</organism>
<dbReference type="EMBL" id="AB075242">
    <property type="protein sequence ID" value="BAG80719.1"/>
    <property type="molecule type" value="Genomic_DNA"/>
</dbReference>
<proteinExistence type="predicted"/>
<keyword evidence="1" id="KW-0472">Membrane</keyword>
<feature type="transmembrane region" description="Helical" evidence="1">
    <location>
        <begin position="17"/>
        <end position="34"/>
    </location>
</feature>
<keyword evidence="1" id="KW-0812">Transmembrane</keyword>
<name>B6EUK5_9MICO</name>
<accession>B6EUK5</accession>